<evidence type="ECO:0008006" key="3">
    <source>
        <dbReference type="Google" id="ProtNLM"/>
    </source>
</evidence>
<dbReference type="Gene3D" id="1.10.10.60">
    <property type="entry name" value="Homeodomain-like"/>
    <property type="match status" value="1"/>
</dbReference>
<dbReference type="AlphaFoldDB" id="A0AAD3RU79"/>
<reference evidence="1" key="2">
    <citation type="submission" date="2023-01" db="EMBL/GenBank/DDBJ databases">
        <authorList>
            <person name="Sun Q."/>
            <person name="Evtushenko L."/>
        </authorList>
    </citation>
    <scope>NUCLEOTIDE SEQUENCE</scope>
    <source>
        <strain evidence="1">VKM B-2222</strain>
    </source>
</reference>
<accession>A0AAD3RU79</accession>
<evidence type="ECO:0000313" key="2">
    <source>
        <dbReference type="Proteomes" id="UP001143349"/>
    </source>
</evidence>
<dbReference type="EMBL" id="BSFH01000081">
    <property type="protein sequence ID" value="GLK65293.1"/>
    <property type="molecule type" value="Genomic_DNA"/>
</dbReference>
<evidence type="ECO:0000313" key="1">
    <source>
        <dbReference type="EMBL" id="GLK65293.1"/>
    </source>
</evidence>
<dbReference type="GO" id="GO:0006313">
    <property type="term" value="P:DNA transposition"/>
    <property type="evidence" value="ECO:0007669"/>
    <property type="project" value="InterPro"/>
</dbReference>
<keyword evidence="2" id="KW-1185">Reference proteome</keyword>
<dbReference type="InterPro" id="IPR009057">
    <property type="entry name" value="Homeodomain-like_sf"/>
</dbReference>
<protein>
    <recommendedName>
        <fullName evidence="3">Transposase</fullName>
    </recommendedName>
</protein>
<dbReference type="InterPro" id="IPR002514">
    <property type="entry name" value="Transposase_8"/>
</dbReference>
<dbReference type="GO" id="GO:0004803">
    <property type="term" value="F:transposase activity"/>
    <property type="evidence" value="ECO:0007669"/>
    <property type="project" value="InterPro"/>
</dbReference>
<dbReference type="SUPFAM" id="SSF46689">
    <property type="entry name" value="Homeodomain-like"/>
    <property type="match status" value="1"/>
</dbReference>
<organism evidence="1 2">
    <name type="scientific">Paracoccus kondratievae</name>
    <dbReference type="NCBI Taxonomy" id="135740"/>
    <lineage>
        <taxon>Bacteria</taxon>
        <taxon>Pseudomonadati</taxon>
        <taxon>Pseudomonadota</taxon>
        <taxon>Alphaproteobacteria</taxon>
        <taxon>Rhodobacterales</taxon>
        <taxon>Paracoccaceae</taxon>
        <taxon>Paracoccus</taxon>
    </lineage>
</organism>
<name>A0AAD3RU79_9RHOB</name>
<proteinExistence type="predicted"/>
<dbReference type="Proteomes" id="UP001143349">
    <property type="component" value="Unassembled WGS sequence"/>
</dbReference>
<dbReference type="GO" id="GO:0003677">
    <property type="term" value="F:DNA binding"/>
    <property type="evidence" value="ECO:0007669"/>
    <property type="project" value="InterPro"/>
</dbReference>
<sequence length="199" mass="21692">MAATHSEEFKRDAVRIALTSGLTRRQVASDLGVGLSTLGKWIRALSDEAKAPDRDADLLRENERFLSACQKRAQIVGWVGDESGIDRPVAFQHPLRHHKNARVVHRIHGFEPVTVEIPMRSAGACACADDHPVMAAAQAGDLQLHVKLIRPEPGFRLIFATLAQHISRRDFGLVDGIADAFQPEALPSWVIVGAKGGEA</sequence>
<gene>
    <name evidence="1" type="ORF">GCM10017635_27670</name>
</gene>
<comment type="caution">
    <text evidence="1">The sequence shown here is derived from an EMBL/GenBank/DDBJ whole genome shotgun (WGS) entry which is preliminary data.</text>
</comment>
<reference evidence="1" key="1">
    <citation type="journal article" date="2014" name="Int. J. Syst. Evol. Microbiol.">
        <title>Complete genome sequence of Corynebacterium casei LMG S-19264T (=DSM 44701T), isolated from a smear-ripened cheese.</title>
        <authorList>
            <consortium name="US DOE Joint Genome Institute (JGI-PGF)"/>
            <person name="Walter F."/>
            <person name="Albersmeier A."/>
            <person name="Kalinowski J."/>
            <person name="Ruckert C."/>
        </authorList>
    </citation>
    <scope>NUCLEOTIDE SEQUENCE</scope>
    <source>
        <strain evidence="1">VKM B-2222</strain>
    </source>
</reference>
<dbReference type="Pfam" id="PF01527">
    <property type="entry name" value="HTH_Tnp_1"/>
    <property type="match status" value="1"/>
</dbReference>